<feature type="transmembrane region" description="Helical" evidence="2">
    <location>
        <begin position="58"/>
        <end position="75"/>
    </location>
</feature>
<feature type="transmembrane region" description="Helical" evidence="2">
    <location>
        <begin position="33"/>
        <end position="52"/>
    </location>
</feature>
<keyword evidence="2" id="KW-0472">Membrane</keyword>
<reference evidence="3 4" key="1">
    <citation type="submission" date="2020-03" db="EMBL/GenBank/DDBJ databases">
        <title>Leucobacter sp. nov., isolated from beetles.</title>
        <authorList>
            <person name="Hyun D.-W."/>
            <person name="Bae J.-W."/>
        </authorList>
    </citation>
    <scope>NUCLEOTIDE SEQUENCE [LARGE SCALE GENOMIC DNA]</scope>
    <source>
        <strain evidence="3 4">HDW9C</strain>
    </source>
</reference>
<organism evidence="3 4">
    <name type="scientific">Leucobacter viscericola</name>
    <dbReference type="NCBI Taxonomy" id="2714935"/>
    <lineage>
        <taxon>Bacteria</taxon>
        <taxon>Bacillati</taxon>
        <taxon>Actinomycetota</taxon>
        <taxon>Actinomycetes</taxon>
        <taxon>Micrococcales</taxon>
        <taxon>Microbacteriaceae</taxon>
        <taxon>Leucobacter</taxon>
    </lineage>
</organism>
<accession>A0A6G7XE80</accession>
<name>A0A6G7XE80_9MICO</name>
<evidence type="ECO:0008006" key="5">
    <source>
        <dbReference type="Google" id="ProtNLM"/>
    </source>
</evidence>
<evidence type="ECO:0000313" key="4">
    <source>
        <dbReference type="Proteomes" id="UP000502677"/>
    </source>
</evidence>
<dbReference type="EMBL" id="CP049863">
    <property type="protein sequence ID" value="QIK62920.1"/>
    <property type="molecule type" value="Genomic_DNA"/>
</dbReference>
<evidence type="ECO:0000256" key="1">
    <source>
        <dbReference type="SAM" id="MobiDB-lite"/>
    </source>
</evidence>
<feature type="transmembrane region" description="Helical" evidence="2">
    <location>
        <begin position="82"/>
        <end position="106"/>
    </location>
</feature>
<sequence length="255" mass="26856">MEQIKGTTSPGINPAAIDANMIHSRSLYLKEKMPNKGLALSSVIVGSIAFLIGWMPLLGLMVGAVAVVLGIVALVKKQPKAMSIIGIALGGVAAIASISWTIFAIATTDWNSITTEASTESISPKSSQVPTPTPTKSPSPTKTPEPTKTAPPAKKPTPTKEPGAKPVPANSTSGGLTVGMAQIACENAAKESFPYGVKFHWYVGKIAERLENDAWFLKVEITPKNEHGTKVNGMVMECTITGSENVPEILAFDVY</sequence>
<dbReference type="RefSeq" id="WP_166290466.1">
    <property type="nucleotide sequence ID" value="NZ_CP049863.1"/>
</dbReference>
<protein>
    <recommendedName>
        <fullName evidence="5">DUF4190 domain-containing protein</fullName>
    </recommendedName>
</protein>
<evidence type="ECO:0000256" key="2">
    <source>
        <dbReference type="SAM" id="Phobius"/>
    </source>
</evidence>
<dbReference type="KEGG" id="lvi:G7068_06685"/>
<keyword evidence="2" id="KW-0812">Transmembrane</keyword>
<feature type="compositionally biased region" description="Pro residues" evidence="1">
    <location>
        <begin position="131"/>
        <end position="143"/>
    </location>
</feature>
<feature type="region of interest" description="Disordered" evidence="1">
    <location>
        <begin position="117"/>
        <end position="172"/>
    </location>
</feature>
<keyword evidence="4" id="KW-1185">Reference proteome</keyword>
<proteinExistence type="predicted"/>
<evidence type="ECO:0000313" key="3">
    <source>
        <dbReference type="EMBL" id="QIK62920.1"/>
    </source>
</evidence>
<keyword evidence="2" id="KW-1133">Transmembrane helix</keyword>
<gene>
    <name evidence="3" type="ORF">G7068_06685</name>
</gene>
<dbReference type="Proteomes" id="UP000502677">
    <property type="component" value="Chromosome"/>
</dbReference>
<dbReference type="AlphaFoldDB" id="A0A6G7XE80"/>